<sequence>MPAAHLAAFHAEIAQNDSRLWAAAVAAWRGRSQPYELAQALFGMAESALSAGDRAAAQDPLREAASLADDLGAGHLRREIDLLAARGRVDLASPEPPPTPPPADPFGLTARELDVLRLLADGLTNSQIAASLFISASTAGVHVSRILAKLGAGRRTEAAAIAHRAGLLRRLDD</sequence>
<evidence type="ECO:0000313" key="5">
    <source>
        <dbReference type="EMBL" id="EMD29224.1"/>
    </source>
</evidence>
<dbReference type="PANTHER" id="PTHR44688">
    <property type="entry name" value="DNA-BINDING TRANSCRIPTIONAL ACTIVATOR DEVR_DOSR"/>
    <property type="match status" value="1"/>
</dbReference>
<dbReference type="CDD" id="cd06170">
    <property type="entry name" value="LuxR_C_like"/>
    <property type="match status" value="1"/>
</dbReference>
<dbReference type="GO" id="GO:0003677">
    <property type="term" value="F:DNA binding"/>
    <property type="evidence" value="ECO:0007669"/>
    <property type="project" value="UniProtKB-KW"/>
</dbReference>
<reference evidence="5 6" key="1">
    <citation type="submission" date="2012-10" db="EMBL/GenBank/DDBJ databases">
        <title>Genome assembly of Amycolatopsis azurea DSM 43854.</title>
        <authorList>
            <person name="Khatri I."/>
            <person name="Kaur I."/>
            <person name="Subramanian S."/>
            <person name="Mayilraj S."/>
        </authorList>
    </citation>
    <scope>NUCLEOTIDE SEQUENCE [LARGE SCALE GENOMIC DNA]</scope>
    <source>
        <strain evidence="5 6">DSM 43854</strain>
    </source>
</reference>
<protein>
    <submittedName>
        <fullName evidence="5">Two component transcriptional regulator, LuxR family</fullName>
    </submittedName>
</protein>
<dbReference type="PROSITE" id="PS50043">
    <property type="entry name" value="HTH_LUXR_2"/>
    <property type="match status" value="1"/>
</dbReference>
<dbReference type="InterPro" id="IPR000792">
    <property type="entry name" value="Tscrpt_reg_LuxR_C"/>
</dbReference>
<dbReference type="EMBL" id="ANMG01000005">
    <property type="protein sequence ID" value="EMD29224.1"/>
    <property type="molecule type" value="Genomic_DNA"/>
</dbReference>
<keyword evidence="3" id="KW-0804">Transcription</keyword>
<dbReference type="Gene3D" id="1.10.10.10">
    <property type="entry name" value="Winged helix-like DNA-binding domain superfamily/Winged helix DNA-binding domain"/>
    <property type="match status" value="1"/>
</dbReference>
<feature type="domain" description="HTH luxR-type" evidence="4">
    <location>
        <begin position="101"/>
        <end position="166"/>
    </location>
</feature>
<dbReference type="InterPro" id="IPR036388">
    <property type="entry name" value="WH-like_DNA-bd_sf"/>
</dbReference>
<evidence type="ECO:0000256" key="2">
    <source>
        <dbReference type="ARBA" id="ARBA00023125"/>
    </source>
</evidence>
<dbReference type="Pfam" id="PF00196">
    <property type="entry name" value="GerE"/>
    <property type="match status" value="1"/>
</dbReference>
<name>M2P273_9PSEU</name>
<gene>
    <name evidence="5" type="ORF">C791_4964</name>
</gene>
<evidence type="ECO:0000313" key="6">
    <source>
        <dbReference type="Proteomes" id="UP000014137"/>
    </source>
</evidence>
<dbReference type="PANTHER" id="PTHR44688:SF16">
    <property type="entry name" value="DNA-BINDING TRANSCRIPTIONAL ACTIVATOR DEVR_DOSR"/>
    <property type="match status" value="1"/>
</dbReference>
<dbReference type="AlphaFoldDB" id="M2P273"/>
<dbReference type="Proteomes" id="UP000014137">
    <property type="component" value="Unassembled WGS sequence"/>
</dbReference>
<organism evidence="5 6">
    <name type="scientific">Amycolatopsis azurea DSM 43854</name>
    <dbReference type="NCBI Taxonomy" id="1238180"/>
    <lineage>
        <taxon>Bacteria</taxon>
        <taxon>Bacillati</taxon>
        <taxon>Actinomycetota</taxon>
        <taxon>Actinomycetes</taxon>
        <taxon>Pseudonocardiales</taxon>
        <taxon>Pseudonocardiaceae</taxon>
        <taxon>Amycolatopsis</taxon>
    </lineage>
</organism>
<dbReference type="GO" id="GO:0006355">
    <property type="term" value="P:regulation of DNA-templated transcription"/>
    <property type="evidence" value="ECO:0007669"/>
    <property type="project" value="InterPro"/>
</dbReference>
<keyword evidence="2" id="KW-0238">DNA-binding</keyword>
<dbReference type="PRINTS" id="PR00038">
    <property type="entry name" value="HTHLUXR"/>
</dbReference>
<evidence type="ECO:0000256" key="3">
    <source>
        <dbReference type="ARBA" id="ARBA00023163"/>
    </source>
</evidence>
<comment type="caution">
    <text evidence="5">The sequence shown here is derived from an EMBL/GenBank/DDBJ whole genome shotgun (WGS) entry which is preliminary data.</text>
</comment>
<dbReference type="SUPFAM" id="SSF46894">
    <property type="entry name" value="C-terminal effector domain of the bipartite response regulators"/>
    <property type="match status" value="1"/>
</dbReference>
<accession>M2P273</accession>
<dbReference type="InterPro" id="IPR016032">
    <property type="entry name" value="Sig_transdc_resp-reg_C-effctor"/>
</dbReference>
<proteinExistence type="predicted"/>
<evidence type="ECO:0000256" key="1">
    <source>
        <dbReference type="ARBA" id="ARBA00023015"/>
    </source>
</evidence>
<dbReference type="SMART" id="SM00421">
    <property type="entry name" value="HTH_LUXR"/>
    <property type="match status" value="1"/>
</dbReference>
<dbReference type="PATRIC" id="fig|1238180.3.peg.950"/>
<keyword evidence="1" id="KW-0805">Transcription regulation</keyword>
<evidence type="ECO:0000259" key="4">
    <source>
        <dbReference type="PROSITE" id="PS50043"/>
    </source>
</evidence>